<dbReference type="PIRSF" id="PIRSF000778">
    <property type="entry name" value="RpoK/RPB6"/>
    <property type="match status" value="1"/>
</dbReference>
<dbReference type="GO" id="GO:0000428">
    <property type="term" value="C:DNA-directed RNA polymerase complex"/>
    <property type="evidence" value="ECO:0007669"/>
    <property type="project" value="UniProtKB-KW"/>
</dbReference>
<dbReference type="VEuPathDB" id="MicrosporidiaDB:ECU08_0320"/>
<proteinExistence type="predicted"/>
<evidence type="ECO:0000256" key="2">
    <source>
        <dbReference type="ARBA" id="ARBA00023163"/>
    </source>
</evidence>
<dbReference type="PANTHER" id="PTHR47227:SF5">
    <property type="entry name" value="DNA-DIRECTED RNA POLYMERASES I, II, AND III SUBUNIT RPABC2"/>
    <property type="match status" value="1"/>
</dbReference>
<dbReference type="PANTHER" id="PTHR47227">
    <property type="entry name" value="DNA-DIRECTED RNA POLYMERASE SUBUNIT K"/>
    <property type="match status" value="1"/>
</dbReference>
<dbReference type="GO" id="GO:0006366">
    <property type="term" value="P:transcription by RNA polymerase II"/>
    <property type="evidence" value="ECO:0007669"/>
    <property type="project" value="TreeGrafter"/>
</dbReference>
<accession>M1K808</accession>
<dbReference type="VEuPathDB" id="MicrosporidiaDB:AEWQ_080280"/>
<keyword evidence="2" id="KW-0804">Transcription</keyword>
<evidence type="ECO:0000313" key="3">
    <source>
        <dbReference type="EMBL" id="AGE95170.1"/>
    </source>
</evidence>
<dbReference type="VEuPathDB" id="MicrosporidiaDB:M970_080290"/>
<name>M1K808_ENCCN</name>
<gene>
    <name evidence="3" type="ORF">ECU08_0320</name>
</gene>
<dbReference type="EMBL" id="KC513605">
    <property type="protein sequence ID" value="AGE95170.1"/>
    <property type="molecule type" value="Genomic_DNA"/>
</dbReference>
<dbReference type="GO" id="GO:0042797">
    <property type="term" value="P:tRNA transcription by RNA polymerase III"/>
    <property type="evidence" value="ECO:0007669"/>
    <property type="project" value="TreeGrafter"/>
</dbReference>
<dbReference type="NCBIfam" id="NF002208">
    <property type="entry name" value="PRK01099.1-3"/>
    <property type="match status" value="1"/>
</dbReference>
<dbReference type="VEuPathDB" id="MicrosporidiaDB:AEWR_080290"/>
<keyword evidence="1 3" id="KW-0240">DNA-directed RNA polymerase</keyword>
<sequence>MDTFSNSIGLPTGYGFPWFLIGSSTKPLMDKEDVDSVNEYSTEEINMEVLEISGAGMKIKASERKTLPRMTKYEKAHVIGVRATQLSAGAPPFVDIGNETNPLNIANMELSEKKIPFIIRRKLPDSSFEDWAVDELMIPGVDFQ</sequence>
<dbReference type="InterPro" id="IPR006110">
    <property type="entry name" value="Pol_omega/Rpo6/RPB6"/>
</dbReference>
<dbReference type="Pfam" id="PF01192">
    <property type="entry name" value="RNA_pol_Rpb6"/>
    <property type="match status" value="1"/>
</dbReference>
<dbReference type="GO" id="GO:0003899">
    <property type="term" value="F:DNA-directed RNA polymerase activity"/>
    <property type="evidence" value="ECO:0007669"/>
    <property type="project" value="InterPro"/>
</dbReference>
<dbReference type="GO" id="GO:0003677">
    <property type="term" value="F:DNA binding"/>
    <property type="evidence" value="ECO:0007669"/>
    <property type="project" value="InterPro"/>
</dbReference>
<evidence type="ECO:0000256" key="1">
    <source>
        <dbReference type="ARBA" id="ARBA00022478"/>
    </source>
</evidence>
<dbReference type="InterPro" id="IPR006111">
    <property type="entry name" value="Rpo6/Rpb6"/>
</dbReference>
<dbReference type="InterPro" id="IPR036161">
    <property type="entry name" value="RPB6/omega-like_sf"/>
</dbReference>
<dbReference type="VEuPathDB" id="MicrosporidiaDB:AEWD_080240"/>
<dbReference type="Gene3D" id="3.90.940.10">
    <property type="match status" value="1"/>
</dbReference>
<dbReference type="SUPFAM" id="SSF63562">
    <property type="entry name" value="RPB6/omega subunit-like"/>
    <property type="match status" value="1"/>
</dbReference>
<dbReference type="SMART" id="SM01409">
    <property type="entry name" value="RNA_pol_Rpb6"/>
    <property type="match status" value="1"/>
</dbReference>
<reference evidence="3" key="1">
    <citation type="journal article" date="2013" name="Eukaryot. Cell">
        <title>Extremely Reduced Levels of Heterozygosity in the Vertebrate Pathogen Encephalitozoon cuniculi.</title>
        <authorList>
            <person name="Selman M."/>
            <person name="Sak B."/>
            <person name="Kvac M."/>
            <person name="Farinelli L."/>
            <person name="Weiss L.M."/>
            <person name="Corradi N."/>
        </authorList>
    </citation>
    <scope>NUCLEOTIDE SEQUENCE</scope>
</reference>
<protein>
    <submittedName>
        <fullName evidence="3">DNA-directed RNA polymerase I</fullName>
    </submittedName>
</protein>
<dbReference type="AlphaFoldDB" id="M1K808"/>
<organism evidence="3">
    <name type="scientific">Encephalitozoon cuniculi</name>
    <name type="common">Microsporidian parasite</name>
    <dbReference type="NCBI Taxonomy" id="6035"/>
    <lineage>
        <taxon>Eukaryota</taxon>
        <taxon>Fungi</taxon>
        <taxon>Fungi incertae sedis</taxon>
        <taxon>Microsporidia</taxon>
        <taxon>Unikaryonidae</taxon>
        <taxon>Encephalitozoon</taxon>
    </lineage>
</organism>
<dbReference type="GO" id="GO:0006360">
    <property type="term" value="P:transcription by RNA polymerase I"/>
    <property type="evidence" value="ECO:0007669"/>
    <property type="project" value="TreeGrafter"/>
</dbReference>